<keyword evidence="5" id="KW-0830">Ubiquinone</keyword>
<comment type="function">
    <text evidence="5">NDH-1 shuttles electrons from NADH, via FMN and iron-sulfur (Fe-S) centers, to quinones in the respiratory chain. The immediate electron acceptor for the enzyme in this species is believed to be ubiquinone. Couples the redox reaction to proton translocation (for every two electrons transferred, four hydrogen ions are translocated across the cytoplasmic membrane), and thus conserves the redox energy in a proton gradient. This subunit may bind ubiquinone.</text>
</comment>
<dbReference type="Pfam" id="PF00146">
    <property type="entry name" value="NADHdh"/>
    <property type="match status" value="1"/>
</dbReference>
<feature type="transmembrane region" description="Helical" evidence="5">
    <location>
        <begin position="302"/>
        <end position="322"/>
    </location>
</feature>
<comment type="subunit">
    <text evidence="5">NDH-1 is composed of 14 different subunits. Subunits NuoA, H, J, K, L, M, N constitute the membrane sector of the complex.</text>
</comment>
<feature type="transmembrane region" description="Helical" evidence="5">
    <location>
        <begin position="213"/>
        <end position="232"/>
    </location>
</feature>
<evidence type="ECO:0000256" key="2">
    <source>
        <dbReference type="ARBA" id="ARBA00022692"/>
    </source>
</evidence>
<sequence length="362" mass="38718">MIASFSDIFSVGRLGTDGIVVILVKSVVIVLALATAAAYLTLAERKIAARVQLRIGPNRVGPMGLLQPAADAVKLLFKENAAPGGRDKLLYLAGPAIAGGAAIFAFAAIPVSGLTCVGGQTSGSGCAGGYALHWDLIHVNVSLLFVLAVTSVGVYSLFLGGYAANSKYSLLGGLRSSAQLISYEMAVAFALIGAVILAGSLDLEKIVLMQHDVWFVVLQPMAFLLYFTAALAETNRLPFDLPEAETELVAGYHTEYSSMRFGFYFLGEYINMVTVCSIATLVFLGGWLPLLPFIHSDWLGGLVGVGWFLAKVGALLFVMMWLRWTLPRFRYDRLMSFGWKVLLPLGLVNIVITGAIVGLRAS</sequence>
<protein>
    <recommendedName>
        <fullName evidence="5">NADH-quinone oxidoreductase subunit H</fullName>
        <ecNumber evidence="5">7.1.1.-</ecNumber>
    </recommendedName>
    <alternativeName>
        <fullName evidence="5">NADH dehydrogenase I subunit H</fullName>
    </alternativeName>
    <alternativeName>
        <fullName evidence="5">NDH-1 subunit H</fullName>
    </alternativeName>
</protein>
<evidence type="ECO:0000256" key="6">
    <source>
        <dbReference type="RuleBase" id="RU000471"/>
    </source>
</evidence>
<evidence type="ECO:0000313" key="7">
    <source>
        <dbReference type="EMBL" id="MBJ7608789.1"/>
    </source>
</evidence>
<evidence type="ECO:0000256" key="4">
    <source>
        <dbReference type="ARBA" id="ARBA00023136"/>
    </source>
</evidence>
<feature type="transmembrane region" description="Helical" evidence="5">
    <location>
        <begin position="180"/>
        <end position="201"/>
    </location>
</feature>
<keyword evidence="5" id="KW-1278">Translocase</keyword>
<comment type="catalytic activity">
    <reaction evidence="5">
        <text>a quinone + NADH + 5 H(+)(in) = a quinol + NAD(+) + 4 H(+)(out)</text>
        <dbReference type="Rhea" id="RHEA:57888"/>
        <dbReference type="ChEBI" id="CHEBI:15378"/>
        <dbReference type="ChEBI" id="CHEBI:24646"/>
        <dbReference type="ChEBI" id="CHEBI:57540"/>
        <dbReference type="ChEBI" id="CHEBI:57945"/>
        <dbReference type="ChEBI" id="CHEBI:132124"/>
    </reaction>
</comment>
<gene>
    <name evidence="5 7" type="primary">nuoH</name>
    <name evidence="7" type="ORF">JF887_05075</name>
</gene>
<accession>A0A934KE60</accession>
<dbReference type="PANTHER" id="PTHR11432">
    <property type="entry name" value="NADH DEHYDROGENASE SUBUNIT 1"/>
    <property type="match status" value="1"/>
</dbReference>
<name>A0A934KE60_9BACT</name>
<organism evidence="7 8">
    <name type="scientific">Candidatus Amunia macphersoniae</name>
    <dbReference type="NCBI Taxonomy" id="3127014"/>
    <lineage>
        <taxon>Bacteria</taxon>
        <taxon>Bacillati</taxon>
        <taxon>Candidatus Dormiibacterota</taxon>
        <taxon>Candidatus Dormibacteria</taxon>
        <taxon>Candidatus Aeolococcales</taxon>
        <taxon>Candidatus Aeolococcaceae</taxon>
        <taxon>Candidatus Amunia</taxon>
    </lineage>
</organism>
<keyword evidence="5" id="KW-1003">Cell membrane</keyword>
<reference evidence="7 8" key="1">
    <citation type="submission" date="2020-10" db="EMBL/GenBank/DDBJ databases">
        <title>Ca. Dormibacterota MAGs.</title>
        <authorList>
            <person name="Montgomery K."/>
        </authorList>
    </citation>
    <scope>NUCLEOTIDE SEQUENCE [LARGE SCALE GENOMIC DNA]</scope>
    <source>
        <strain evidence="7">Mitchell_Peninsula_5</strain>
    </source>
</reference>
<feature type="transmembrane region" description="Helical" evidence="5">
    <location>
        <begin position="20"/>
        <end position="42"/>
    </location>
</feature>
<keyword evidence="2 5" id="KW-0812">Transmembrane</keyword>
<comment type="subcellular location">
    <subcellularLocation>
        <location evidence="5 6">Cell membrane</location>
        <topology evidence="5 6">Multi-pass membrane protein</topology>
    </subcellularLocation>
    <subcellularLocation>
        <location evidence="1">Membrane</location>
        <topology evidence="1">Multi-pass membrane protein</topology>
    </subcellularLocation>
</comment>
<feature type="transmembrane region" description="Helical" evidence="5">
    <location>
        <begin position="269"/>
        <end position="290"/>
    </location>
</feature>
<comment type="similarity">
    <text evidence="5 6">Belongs to the complex I subunit 1 family.</text>
</comment>
<keyword evidence="7" id="KW-0560">Oxidoreductase</keyword>
<keyword evidence="3 5" id="KW-1133">Transmembrane helix</keyword>
<dbReference type="GO" id="GO:0048038">
    <property type="term" value="F:quinone binding"/>
    <property type="evidence" value="ECO:0007669"/>
    <property type="project" value="UniProtKB-KW"/>
</dbReference>
<feature type="transmembrane region" description="Helical" evidence="5">
    <location>
        <begin position="342"/>
        <end position="361"/>
    </location>
</feature>
<dbReference type="Proteomes" id="UP000614410">
    <property type="component" value="Unassembled WGS sequence"/>
</dbReference>
<dbReference type="GO" id="GO:0016655">
    <property type="term" value="F:oxidoreductase activity, acting on NAD(P)H, quinone or similar compound as acceptor"/>
    <property type="evidence" value="ECO:0007669"/>
    <property type="project" value="UniProtKB-UniRule"/>
</dbReference>
<evidence type="ECO:0000313" key="8">
    <source>
        <dbReference type="Proteomes" id="UP000614410"/>
    </source>
</evidence>
<dbReference type="GO" id="GO:0005886">
    <property type="term" value="C:plasma membrane"/>
    <property type="evidence" value="ECO:0007669"/>
    <property type="project" value="UniProtKB-SubCell"/>
</dbReference>
<feature type="transmembrane region" description="Helical" evidence="5">
    <location>
        <begin position="137"/>
        <end position="159"/>
    </location>
</feature>
<dbReference type="PANTHER" id="PTHR11432:SF3">
    <property type="entry name" value="NADH-UBIQUINONE OXIDOREDUCTASE CHAIN 1"/>
    <property type="match status" value="1"/>
</dbReference>
<evidence type="ECO:0000256" key="5">
    <source>
        <dbReference type="HAMAP-Rule" id="MF_01350"/>
    </source>
</evidence>
<dbReference type="EMBL" id="JAEKNN010000025">
    <property type="protein sequence ID" value="MBJ7608789.1"/>
    <property type="molecule type" value="Genomic_DNA"/>
</dbReference>
<keyword evidence="4 5" id="KW-0472">Membrane</keyword>
<keyword evidence="5 6" id="KW-0520">NAD</keyword>
<evidence type="ECO:0000256" key="1">
    <source>
        <dbReference type="ARBA" id="ARBA00004141"/>
    </source>
</evidence>
<proteinExistence type="inferred from homology"/>
<dbReference type="EC" id="7.1.1.-" evidence="5"/>
<dbReference type="InterPro" id="IPR001694">
    <property type="entry name" value="NADH_UbQ_OxRdtase_su1/FPO"/>
</dbReference>
<evidence type="ECO:0000256" key="3">
    <source>
        <dbReference type="ARBA" id="ARBA00022989"/>
    </source>
</evidence>
<dbReference type="PROSITE" id="PS00668">
    <property type="entry name" value="COMPLEX1_ND1_2"/>
    <property type="match status" value="1"/>
</dbReference>
<dbReference type="PROSITE" id="PS00667">
    <property type="entry name" value="COMPLEX1_ND1_1"/>
    <property type="match status" value="1"/>
</dbReference>
<dbReference type="NCBIfam" id="NF004741">
    <property type="entry name" value="PRK06076.1-2"/>
    <property type="match status" value="1"/>
</dbReference>
<keyword evidence="5" id="KW-0874">Quinone</keyword>
<dbReference type="HAMAP" id="MF_01350">
    <property type="entry name" value="NDH1_NuoH"/>
    <property type="match status" value="1"/>
</dbReference>
<dbReference type="GO" id="GO:0003954">
    <property type="term" value="F:NADH dehydrogenase activity"/>
    <property type="evidence" value="ECO:0007669"/>
    <property type="project" value="TreeGrafter"/>
</dbReference>
<dbReference type="AlphaFoldDB" id="A0A934KE60"/>
<comment type="caution">
    <text evidence="7">The sequence shown here is derived from an EMBL/GenBank/DDBJ whole genome shotgun (WGS) entry which is preliminary data.</text>
</comment>
<dbReference type="GO" id="GO:0009060">
    <property type="term" value="P:aerobic respiration"/>
    <property type="evidence" value="ECO:0007669"/>
    <property type="project" value="TreeGrafter"/>
</dbReference>
<feature type="transmembrane region" description="Helical" evidence="5">
    <location>
        <begin position="89"/>
        <end position="109"/>
    </location>
</feature>
<dbReference type="InterPro" id="IPR018086">
    <property type="entry name" value="NADH_UbQ_OxRdtase_su1_CS"/>
</dbReference>